<dbReference type="Proteomes" id="UP001600888">
    <property type="component" value="Unassembled WGS sequence"/>
</dbReference>
<feature type="region of interest" description="Disordered" evidence="8">
    <location>
        <begin position="460"/>
        <end position="496"/>
    </location>
</feature>
<organism evidence="10 11">
    <name type="scientific">Diaporthe vaccinii</name>
    <dbReference type="NCBI Taxonomy" id="105482"/>
    <lineage>
        <taxon>Eukaryota</taxon>
        <taxon>Fungi</taxon>
        <taxon>Dikarya</taxon>
        <taxon>Ascomycota</taxon>
        <taxon>Pezizomycotina</taxon>
        <taxon>Sordariomycetes</taxon>
        <taxon>Sordariomycetidae</taxon>
        <taxon>Diaporthales</taxon>
        <taxon>Diaporthaceae</taxon>
        <taxon>Diaporthe</taxon>
        <taxon>Diaporthe eres species complex</taxon>
    </lineage>
</organism>
<name>A0ABR4EGH8_9PEZI</name>
<keyword evidence="5 7" id="KW-0539">Nucleus</keyword>
<comment type="subcellular location">
    <subcellularLocation>
        <location evidence="1 7">Nucleus</location>
    </subcellularLocation>
</comment>
<proteinExistence type="inferred from homology"/>
<gene>
    <name evidence="10" type="ORF">FJTKL_11575</name>
</gene>
<dbReference type="Pfam" id="PF10513">
    <property type="entry name" value="EPL1"/>
    <property type="match status" value="1"/>
</dbReference>
<dbReference type="EMBL" id="JBAWTH010000057">
    <property type="protein sequence ID" value="KAL2281395.1"/>
    <property type="molecule type" value="Genomic_DNA"/>
</dbReference>
<feature type="compositionally biased region" description="Polar residues" evidence="8">
    <location>
        <begin position="466"/>
        <end position="475"/>
    </location>
</feature>
<evidence type="ECO:0000256" key="8">
    <source>
        <dbReference type="SAM" id="MobiDB-lite"/>
    </source>
</evidence>
<accession>A0ABR4EGH8</accession>
<feature type="region of interest" description="Disordered" evidence="8">
    <location>
        <begin position="300"/>
        <end position="325"/>
    </location>
</feature>
<evidence type="ECO:0000256" key="3">
    <source>
        <dbReference type="ARBA" id="ARBA00023015"/>
    </source>
</evidence>
<dbReference type="EMBL" id="JBAWTH010000057">
    <property type="protein sequence ID" value="KAL2281396.1"/>
    <property type="molecule type" value="Genomic_DNA"/>
</dbReference>
<evidence type="ECO:0000313" key="11">
    <source>
        <dbReference type="Proteomes" id="UP001600888"/>
    </source>
</evidence>
<feature type="region of interest" description="Disordered" evidence="8">
    <location>
        <begin position="515"/>
        <end position="563"/>
    </location>
</feature>
<evidence type="ECO:0000313" key="10">
    <source>
        <dbReference type="EMBL" id="KAL2281396.1"/>
    </source>
</evidence>
<evidence type="ECO:0000256" key="2">
    <source>
        <dbReference type="ARBA" id="ARBA00008035"/>
    </source>
</evidence>
<dbReference type="InterPro" id="IPR024943">
    <property type="entry name" value="Enhancer_polycomb"/>
</dbReference>
<keyword evidence="3 7" id="KW-0805">Transcription regulation</keyword>
<comment type="similarity">
    <text evidence="2 7">Belongs to the enhancer of polycomb family.</text>
</comment>
<sequence>MNSRKIRIKKLNVKQPLSILKEDEIDATEYESLTQELQVATGVEAGEENEYHLQVLLKTAGQKVDNEIPVPPPQESSTSYEELYSRPYSEPASYVRFSQTVEECIGCNYDMTEEDDAFLKEYNAKRPAAQRLSEDDFEKVIEAFEENASHHTPFAAVDKTILDYEAMAPDLNVLLPAKVMTDSKAVYEHWKSRKEAMGNGSLQPSLKFETHQESDDLDPYICFRRREVRQTRKTRARDVQSADKLKRLRKELEEGRQLILLSREREIMKGELLRADRMIFEKRAQVKEMKVRLGINGDDEDLINQKAPPKKKHSETPAAQRAAGAGAIRLQQPRPLGPVEVELPLLEAKLARQNEELRSDIMNKIQNHQNWNRNHVDLTKSPLPPVENRQPSFRAAQAQYLLTPPASSASGESGEPTPMDLDDGIPSAVFQFKGAPVDENNPPQMMAYRRRFGRLNRMWIDRRPQKSAQSPQASPDTDRWKYDQDESDDDQSVYEVDPYDTTCIRFRATIPLSFQDPRRHQRQLEAAAQAQAAAMQAASNGQQHQQGAQAVPKPLPVAQKQDS</sequence>
<protein>
    <recommendedName>
        <fullName evidence="7">Enhancer of polycomb-like protein</fullName>
    </recommendedName>
</protein>
<dbReference type="InterPro" id="IPR019542">
    <property type="entry name" value="Enhancer_polycomb-like_N"/>
</dbReference>
<comment type="caution">
    <text evidence="10">The sequence shown here is derived from an EMBL/GenBank/DDBJ whole genome shotgun (WGS) entry which is preliminary data.</text>
</comment>
<evidence type="ECO:0000259" key="9">
    <source>
        <dbReference type="Pfam" id="PF10513"/>
    </source>
</evidence>
<dbReference type="PANTHER" id="PTHR14898">
    <property type="entry name" value="ENHANCER OF POLYCOMB"/>
    <property type="match status" value="1"/>
</dbReference>
<feature type="compositionally biased region" description="Low complexity" evidence="8">
    <location>
        <begin position="524"/>
        <end position="543"/>
    </location>
</feature>
<evidence type="ECO:0000256" key="6">
    <source>
        <dbReference type="ARBA" id="ARBA00025513"/>
    </source>
</evidence>
<evidence type="ECO:0000256" key="1">
    <source>
        <dbReference type="ARBA" id="ARBA00004123"/>
    </source>
</evidence>
<keyword evidence="4 7" id="KW-0804">Transcription</keyword>
<comment type="function">
    <text evidence="6">Component of the NuA4 histone acetyltransferase complex which is involved in transcriptional activation of selected genes principally by acetylation of nucleosomal histone H4 and H2A. The NuA4 complex is also involved in DNA repair. Involved in gene silencing by neighboring heterochromatin, blockage of the silencing spreading along the chromosome, and required for cell cycle progression through G2/M.</text>
</comment>
<feature type="domain" description="Enhancer of polycomb-like N-terminal" evidence="9">
    <location>
        <begin position="8"/>
        <end position="146"/>
    </location>
</feature>
<evidence type="ECO:0000256" key="5">
    <source>
        <dbReference type="ARBA" id="ARBA00023242"/>
    </source>
</evidence>
<evidence type="ECO:0000256" key="7">
    <source>
        <dbReference type="RuleBase" id="RU361124"/>
    </source>
</evidence>
<reference evidence="10 11" key="1">
    <citation type="submission" date="2024-03" db="EMBL/GenBank/DDBJ databases">
        <title>A high-quality draft genome sequence of Diaporthe vaccinii, a causative agent of upright dieback and viscid rot disease in cranberry plants.</title>
        <authorList>
            <person name="Sarrasin M."/>
            <person name="Lang B.F."/>
            <person name="Burger G."/>
        </authorList>
    </citation>
    <scope>NUCLEOTIDE SEQUENCE [LARGE SCALE GENOMIC DNA]</scope>
    <source>
        <strain evidence="10 11">IS7</strain>
    </source>
</reference>
<evidence type="ECO:0000256" key="4">
    <source>
        <dbReference type="ARBA" id="ARBA00023163"/>
    </source>
</evidence>
<keyword evidence="11" id="KW-1185">Reference proteome</keyword>